<evidence type="ECO:0000313" key="4">
    <source>
        <dbReference type="EMBL" id="KAK9979056.1"/>
    </source>
</evidence>
<dbReference type="CDD" id="cd00272">
    <property type="entry name" value="Chemokine_CC"/>
    <property type="match status" value="1"/>
</dbReference>
<dbReference type="InterPro" id="IPR036048">
    <property type="entry name" value="Interleukin_8-like_sf"/>
</dbReference>
<dbReference type="SMART" id="SM00199">
    <property type="entry name" value="SCY"/>
    <property type="match status" value="1"/>
</dbReference>
<dbReference type="InterPro" id="IPR001811">
    <property type="entry name" value="Chemokine_IL8-like_dom"/>
</dbReference>
<evidence type="ECO:0000313" key="5">
    <source>
        <dbReference type="Proteomes" id="UP001479290"/>
    </source>
</evidence>
<sequence length="159" mass="17823">MKYELTVSINLCSCTDGPPVTCCLELGSRRVHLERVLNYRIQTRGLCPIKAVVIQTVSGKSLCSDPDSKWTQRAMRKVDKRREQDSAPAEEASADGSRGRADPVTTTELPLKRKRNRVKPRQKCKKEKSKTSTKAHKGPKEKKSERDGVKGKNKKGKNC</sequence>
<evidence type="ECO:0000256" key="1">
    <source>
        <dbReference type="ARBA" id="ARBA00022514"/>
    </source>
</evidence>
<dbReference type="AlphaFoldDB" id="A0AAW2AZ83"/>
<dbReference type="Pfam" id="PF00048">
    <property type="entry name" value="IL8"/>
    <property type="match status" value="1"/>
</dbReference>
<feature type="region of interest" description="Disordered" evidence="2">
    <location>
        <begin position="61"/>
        <end position="159"/>
    </location>
</feature>
<reference evidence="4 5" key="1">
    <citation type="submission" date="2024-05" db="EMBL/GenBank/DDBJ databases">
        <title>A high-quality chromosomal-level genome assembly of Topmouth culter (Culter alburnus).</title>
        <authorList>
            <person name="Zhao H."/>
        </authorList>
    </citation>
    <scope>NUCLEOTIDE SEQUENCE [LARGE SCALE GENOMIC DNA]</scope>
    <source>
        <strain evidence="4">CATC2023</strain>
        <tissue evidence="4">Muscle</tissue>
    </source>
</reference>
<dbReference type="GO" id="GO:0005615">
    <property type="term" value="C:extracellular space"/>
    <property type="evidence" value="ECO:0007669"/>
    <property type="project" value="UniProtKB-KW"/>
</dbReference>
<dbReference type="GO" id="GO:0008009">
    <property type="term" value="F:chemokine activity"/>
    <property type="evidence" value="ECO:0007669"/>
    <property type="project" value="InterPro"/>
</dbReference>
<dbReference type="InterPro" id="IPR039809">
    <property type="entry name" value="Chemokine_b/g/d"/>
</dbReference>
<keyword evidence="1" id="KW-0202">Cytokine</keyword>
<dbReference type="EMBL" id="JAWDJR010000002">
    <property type="protein sequence ID" value="KAK9979056.1"/>
    <property type="molecule type" value="Genomic_DNA"/>
</dbReference>
<dbReference type="GO" id="GO:0006955">
    <property type="term" value="P:immune response"/>
    <property type="evidence" value="ECO:0007669"/>
    <property type="project" value="InterPro"/>
</dbReference>
<feature type="compositionally biased region" description="Basic and acidic residues" evidence="2">
    <location>
        <begin position="141"/>
        <end position="150"/>
    </location>
</feature>
<feature type="domain" description="Chemokine interleukin-8-like" evidence="3">
    <location>
        <begin position="19"/>
        <end position="78"/>
    </location>
</feature>
<proteinExistence type="predicted"/>
<dbReference type="Gene3D" id="2.40.50.40">
    <property type="match status" value="1"/>
</dbReference>
<gene>
    <name evidence="4" type="ORF">ABG768_012502</name>
</gene>
<organism evidence="4 5">
    <name type="scientific">Culter alburnus</name>
    <name type="common">Topmouth culter</name>
    <dbReference type="NCBI Taxonomy" id="194366"/>
    <lineage>
        <taxon>Eukaryota</taxon>
        <taxon>Metazoa</taxon>
        <taxon>Chordata</taxon>
        <taxon>Craniata</taxon>
        <taxon>Vertebrata</taxon>
        <taxon>Euteleostomi</taxon>
        <taxon>Actinopterygii</taxon>
        <taxon>Neopterygii</taxon>
        <taxon>Teleostei</taxon>
        <taxon>Ostariophysi</taxon>
        <taxon>Cypriniformes</taxon>
        <taxon>Xenocyprididae</taxon>
        <taxon>Xenocypridinae</taxon>
        <taxon>Culter</taxon>
    </lineage>
</organism>
<feature type="compositionally biased region" description="Basic and acidic residues" evidence="2">
    <location>
        <begin position="66"/>
        <end position="85"/>
    </location>
</feature>
<evidence type="ECO:0000256" key="2">
    <source>
        <dbReference type="SAM" id="MobiDB-lite"/>
    </source>
</evidence>
<dbReference type="PANTHER" id="PTHR12015">
    <property type="entry name" value="SMALL INDUCIBLE CYTOKINE A"/>
    <property type="match status" value="1"/>
</dbReference>
<comment type="caution">
    <text evidence="4">The sequence shown here is derived from an EMBL/GenBank/DDBJ whole genome shotgun (WGS) entry which is preliminary data.</text>
</comment>
<evidence type="ECO:0000259" key="3">
    <source>
        <dbReference type="SMART" id="SM00199"/>
    </source>
</evidence>
<name>A0AAW2AZ83_CULAL</name>
<protein>
    <recommendedName>
        <fullName evidence="3">Chemokine interleukin-8-like domain-containing protein</fullName>
    </recommendedName>
</protein>
<dbReference type="SUPFAM" id="SSF54117">
    <property type="entry name" value="Interleukin 8-like chemokines"/>
    <property type="match status" value="1"/>
</dbReference>
<dbReference type="Proteomes" id="UP001479290">
    <property type="component" value="Unassembled WGS sequence"/>
</dbReference>
<feature type="compositionally biased region" description="Basic residues" evidence="2">
    <location>
        <begin position="112"/>
        <end position="140"/>
    </location>
</feature>
<accession>A0AAW2AZ83</accession>
<keyword evidence="5" id="KW-1185">Reference proteome</keyword>